<dbReference type="Proteomes" id="UP001553715">
    <property type="component" value="Unassembled WGS sequence"/>
</dbReference>
<dbReference type="PANTHER" id="PTHR43884:SF20">
    <property type="entry name" value="ACYL-COA DEHYDROGENASE FADE28"/>
    <property type="match status" value="1"/>
</dbReference>
<dbReference type="EC" id="1.-.-.-" evidence="8"/>
<accession>A0ABV3LD45</accession>
<dbReference type="InterPro" id="IPR036250">
    <property type="entry name" value="AcylCo_DH-like_C"/>
</dbReference>
<comment type="similarity">
    <text evidence="2">Belongs to the acyl-CoA dehydrogenase family.</text>
</comment>
<feature type="domain" description="Acyl-CoA dehydrogenase/oxidase C-terminal" evidence="6">
    <location>
        <begin position="201"/>
        <end position="333"/>
    </location>
</feature>
<dbReference type="SUPFAM" id="SSF47203">
    <property type="entry name" value="Acyl-CoA dehydrogenase C-terminal domain-like"/>
    <property type="match status" value="1"/>
</dbReference>
<dbReference type="SUPFAM" id="SSF56645">
    <property type="entry name" value="Acyl-CoA dehydrogenase NM domain-like"/>
    <property type="match status" value="1"/>
</dbReference>
<keyword evidence="4" id="KW-0274">FAD</keyword>
<gene>
    <name evidence="8" type="ORF">AB0301_01970</name>
</gene>
<evidence type="ECO:0000256" key="2">
    <source>
        <dbReference type="ARBA" id="ARBA00009347"/>
    </source>
</evidence>
<protein>
    <submittedName>
        <fullName evidence="8">Acyl-CoA dehydrogenase family protein</fullName>
        <ecNumber evidence="8">1.-.-.-</ecNumber>
    </submittedName>
</protein>
<sequence>MRYTFSAEQQAFGESADALFRKVCTGQGQRELWSTETGRDVVLWEAIAELGAPAIIVPEENDGIGGTEADLVPFFEAVGYHAVPDALVEAVFVGPFAITAAGSRSQRERWLPLVASGELRVTIALEEGALVPDAHVSDLILLARDGELWAHTRDGLELQARTSQDPSRRLFSVRAMHTGERLPGSRAALAKIEARQLVGSAAVLNGISKRLLEDSVAYAQTRKQFDRVVGSFQAVKHLLADVASHLPLATAATRAAAVILGTDTVAGIAAAEVARIVAVETEFLANHTALQVHGGVGFTFEVDLQIWLKRGKVLENAHGGSRAIARRAGMRAVLG</sequence>
<dbReference type="InterPro" id="IPR013786">
    <property type="entry name" value="AcylCoA_DH/ox_N"/>
</dbReference>
<evidence type="ECO:0000259" key="6">
    <source>
        <dbReference type="Pfam" id="PF00441"/>
    </source>
</evidence>
<keyword evidence="9" id="KW-1185">Reference proteome</keyword>
<keyword evidence="3" id="KW-0285">Flavoprotein</keyword>
<dbReference type="PANTHER" id="PTHR43884">
    <property type="entry name" value="ACYL-COA DEHYDROGENASE"/>
    <property type="match status" value="1"/>
</dbReference>
<organism evidence="8 9">
    <name type="scientific">Microbacterium profundi</name>
    <dbReference type="NCBI Taxonomy" id="450380"/>
    <lineage>
        <taxon>Bacteria</taxon>
        <taxon>Bacillati</taxon>
        <taxon>Actinomycetota</taxon>
        <taxon>Actinomycetes</taxon>
        <taxon>Micrococcales</taxon>
        <taxon>Microbacteriaceae</taxon>
        <taxon>Microbacterium</taxon>
    </lineage>
</organism>
<dbReference type="InterPro" id="IPR009075">
    <property type="entry name" value="AcylCo_DH/oxidase_C"/>
</dbReference>
<reference evidence="8 9" key="1">
    <citation type="submission" date="2024-06" db="EMBL/GenBank/DDBJ databases">
        <title>The Natural Products Discovery Center: Release of the First 8490 Sequenced Strains for Exploring Actinobacteria Biosynthetic Diversity.</title>
        <authorList>
            <person name="Kalkreuter E."/>
            <person name="Kautsar S.A."/>
            <person name="Yang D."/>
            <person name="Bader C.D."/>
            <person name="Teijaro C.N."/>
            <person name="Fluegel L."/>
            <person name="Davis C.M."/>
            <person name="Simpson J.R."/>
            <person name="Lauterbach L."/>
            <person name="Steele A.D."/>
            <person name="Gui C."/>
            <person name="Meng S."/>
            <person name="Li G."/>
            <person name="Viehrig K."/>
            <person name="Ye F."/>
            <person name="Su P."/>
            <person name="Kiefer A.F."/>
            <person name="Nichols A."/>
            <person name="Cepeda A.J."/>
            <person name="Yan W."/>
            <person name="Fan B."/>
            <person name="Jiang Y."/>
            <person name="Adhikari A."/>
            <person name="Zheng C.-J."/>
            <person name="Schuster L."/>
            <person name="Cowan T.M."/>
            <person name="Smanski M.J."/>
            <person name="Chevrette M.G."/>
            <person name="De Carvalho L.P.S."/>
            <person name="Shen B."/>
        </authorList>
    </citation>
    <scope>NUCLEOTIDE SEQUENCE [LARGE SCALE GENOMIC DNA]</scope>
    <source>
        <strain evidence="8 9">NPDC077434</strain>
    </source>
</reference>
<dbReference type="InterPro" id="IPR009100">
    <property type="entry name" value="AcylCoA_DH/oxidase_NM_dom_sf"/>
</dbReference>
<name>A0ABV3LD45_9MICO</name>
<comment type="cofactor">
    <cofactor evidence="1">
        <name>FAD</name>
        <dbReference type="ChEBI" id="CHEBI:57692"/>
    </cofactor>
</comment>
<evidence type="ECO:0000256" key="1">
    <source>
        <dbReference type="ARBA" id="ARBA00001974"/>
    </source>
</evidence>
<evidence type="ECO:0000256" key="5">
    <source>
        <dbReference type="ARBA" id="ARBA00023002"/>
    </source>
</evidence>
<dbReference type="GO" id="GO:0016491">
    <property type="term" value="F:oxidoreductase activity"/>
    <property type="evidence" value="ECO:0007669"/>
    <property type="project" value="UniProtKB-KW"/>
</dbReference>
<dbReference type="Pfam" id="PF00441">
    <property type="entry name" value="Acyl-CoA_dh_1"/>
    <property type="match status" value="1"/>
</dbReference>
<dbReference type="Gene3D" id="1.10.540.10">
    <property type="entry name" value="Acyl-CoA dehydrogenase/oxidase, N-terminal domain"/>
    <property type="match status" value="1"/>
</dbReference>
<evidence type="ECO:0000256" key="3">
    <source>
        <dbReference type="ARBA" id="ARBA00022630"/>
    </source>
</evidence>
<dbReference type="InterPro" id="IPR037069">
    <property type="entry name" value="AcylCoA_DH/ox_N_sf"/>
</dbReference>
<evidence type="ECO:0000259" key="7">
    <source>
        <dbReference type="Pfam" id="PF02771"/>
    </source>
</evidence>
<dbReference type="Pfam" id="PF02771">
    <property type="entry name" value="Acyl-CoA_dh_N"/>
    <property type="match status" value="1"/>
</dbReference>
<evidence type="ECO:0000313" key="8">
    <source>
        <dbReference type="EMBL" id="MEW1973840.1"/>
    </source>
</evidence>
<evidence type="ECO:0000313" key="9">
    <source>
        <dbReference type="Proteomes" id="UP001553715"/>
    </source>
</evidence>
<dbReference type="EMBL" id="JBFBMH010000002">
    <property type="protein sequence ID" value="MEW1973840.1"/>
    <property type="molecule type" value="Genomic_DNA"/>
</dbReference>
<dbReference type="RefSeq" id="WP_366232191.1">
    <property type="nucleotide sequence ID" value="NZ_JBFBMH010000002.1"/>
</dbReference>
<evidence type="ECO:0000256" key="4">
    <source>
        <dbReference type="ARBA" id="ARBA00022827"/>
    </source>
</evidence>
<proteinExistence type="inferred from homology"/>
<feature type="domain" description="Acyl-CoA dehydrogenase/oxidase N-terminal" evidence="7">
    <location>
        <begin position="6"/>
        <end position="118"/>
    </location>
</feature>
<keyword evidence="5 8" id="KW-0560">Oxidoreductase</keyword>
<dbReference type="Gene3D" id="1.20.140.10">
    <property type="entry name" value="Butyryl-CoA Dehydrogenase, subunit A, domain 3"/>
    <property type="match status" value="1"/>
</dbReference>
<comment type="caution">
    <text evidence="8">The sequence shown here is derived from an EMBL/GenBank/DDBJ whole genome shotgun (WGS) entry which is preliminary data.</text>
</comment>